<evidence type="ECO:0000313" key="6">
    <source>
        <dbReference type="EMBL" id="GEY72624.1"/>
    </source>
</evidence>
<evidence type="ECO:0000259" key="5">
    <source>
        <dbReference type="PROSITE" id="PS50158"/>
    </source>
</evidence>
<dbReference type="Pfam" id="PF14223">
    <property type="entry name" value="Retrotran_gag_2"/>
    <property type="match status" value="2"/>
</dbReference>
<dbReference type="InterPro" id="IPR039537">
    <property type="entry name" value="Retrotran_Ty1/copia-like"/>
</dbReference>
<dbReference type="PROSITE" id="PS50158">
    <property type="entry name" value="ZF_CCHC"/>
    <property type="match status" value="1"/>
</dbReference>
<evidence type="ECO:0000256" key="4">
    <source>
        <dbReference type="SAM" id="MobiDB-lite"/>
    </source>
</evidence>
<dbReference type="EMBL" id="BKCJ010203844">
    <property type="protein sequence ID" value="GEY72624.1"/>
    <property type="molecule type" value="Genomic_DNA"/>
</dbReference>
<keyword evidence="2" id="KW-0378">Hydrolase</keyword>
<feature type="region of interest" description="Disordered" evidence="4">
    <location>
        <begin position="1225"/>
        <end position="1247"/>
    </location>
</feature>
<feature type="compositionally biased region" description="Basic and acidic residues" evidence="4">
    <location>
        <begin position="169"/>
        <end position="182"/>
    </location>
</feature>
<dbReference type="InterPro" id="IPR036875">
    <property type="entry name" value="Znf_CCHC_sf"/>
</dbReference>
<dbReference type="Pfam" id="PF07727">
    <property type="entry name" value="RVT_2"/>
    <property type="match status" value="1"/>
</dbReference>
<dbReference type="GO" id="GO:0008270">
    <property type="term" value="F:zinc ion binding"/>
    <property type="evidence" value="ECO:0007669"/>
    <property type="project" value="UniProtKB-KW"/>
</dbReference>
<comment type="caution">
    <text evidence="6">The sequence shown here is derived from an EMBL/GenBank/DDBJ whole genome shotgun (WGS) entry which is preliminary data.</text>
</comment>
<dbReference type="InterPro" id="IPR001878">
    <property type="entry name" value="Znf_CCHC"/>
</dbReference>
<dbReference type="PANTHER" id="PTHR42648">
    <property type="entry name" value="TRANSPOSASE, PUTATIVE-RELATED"/>
    <property type="match status" value="1"/>
</dbReference>
<dbReference type="AlphaFoldDB" id="A0A699HZT5"/>
<feature type="non-terminal residue" evidence="6">
    <location>
        <position position="1"/>
    </location>
</feature>
<protein>
    <recommendedName>
        <fullName evidence="5">CCHC-type domain-containing protein</fullName>
    </recommendedName>
</protein>
<dbReference type="PANTHER" id="PTHR42648:SF27">
    <property type="entry name" value="RNA-DIRECTED DNA POLYMERASE"/>
    <property type="match status" value="1"/>
</dbReference>
<dbReference type="InterPro" id="IPR036397">
    <property type="entry name" value="RNaseH_sf"/>
</dbReference>
<feature type="region of interest" description="Disordered" evidence="4">
    <location>
        <begin position="169"/>
        <end position="197"/>
    </location>
</feature>
<dbReference type="InterPro" id="IPR025724">
    <property type="entry name" value="GAG-pre-integrase_dom"/>
</dbReference>
<reference evidence="6" key="1">
    <citation type="journal article" date="2019" name="Sci. Rep.">
        <title>Draft genome of Tanacetum cinerariifolium, the natural source of mosquito coil.</title>
        <authorList>
            <person name="Yamashiro T."/>
            <person name="Shiraishi A."/>
            <person name="Satake H."/>
            <person name="Nakayama K."/>
        </authorList>
    </citation>
    <scope>NUCLEOTIDE SEQUENCE</scope>
</reference>
<dbReference type="SUPFAM" id="SSF57756">
    <property type="entry name" value="Retrovirus zinc finger-like domains"/>
    <property type="match status" value="1"/>
</dbReference>
<proteinExistence type="predicted"/>
<feature type="domain" description="CCHC-type" evidence="5">
    <location>
        <begin position="1039"/>
        <end position="1054"/>
    </location>
</feature>
<evidence type="ECO:0000256" key="3">
    <source>
        <dbReference type="PROSITE-ProRule" id="PRU00047"/>
    </source>
</evidence>
<keyword evidence="3" id="KW-0862">Zinc</keyword>
<dbReference type="Gene3D" id="3.30.420.10">
    <property type="entry name" value="Ribonuclease H-like superfamily/Ribonuclease H"/>
    <property type="match status" value="1"/>
</dbReference>
<dbReference type="SUPFAM" id="SSF53098">
    <property type="entry name" value="Ribonuclease H-like"/>
    <property type="match status" value="1"/>
</dbReference>
<dbReference type="GO" id="GO:0016787">
    <property type="term" value="F:hydrolase activity"/>
    <property type="evidence" value="ECO:0007669"/>
    <property type="project" value="UniProtKB-KW"/>
</dbReference>
<dbReference type="CDD" id="cd09272">
    <property type="entry name" value="RNase_HI_RT_Ty1"/>
    <property type="match status" value="1"/>
</dbReference>
<sequence>TSKQVPVAIIDCQLPFEYTIASRSTDVTVLVLRVEKKMYVTEQPIPPALTADSAANVLAEWNAVYDAHNEKLKSMFEKQTGVERFDLIQTFHACKQEEGKSVSQYVLKMEGYVKQLERLGYVLPQDLSVGLILNGLTSDFAGFVRNYNMHNMGKTIGELHAMLIKYEKGKGKGKGKGKDKSYVPKPKNPKPNAKEHLEKNDACHHYKDVGHWKRNCLVYLDVLTKNKKQVGSASNRVRAQVEAIGSYDLVLPNGLVICLDSCHYVPSITRSVVLVSRFVENRFVQCFTDYGILVSRNDVIYFNAIPRGKHNLDSTYLWHCRLALISKKHIGKKQHDGLLKSTDVESFDQCVSCLSGKMTRKSFPHRPERVTDLLGLIHTDVYGPLRHVSRQENQFRQTIKALRSDRGGKYISQEFKDYLKAYAIVQQLTLPYTPQHNGDYAIEAVARILNMVPTKKFDKIPYELWIHKGNDGLLFLLPPENKIVVARYAEFFKKNILSQGVSGRAGDLKEIQNKDTSPSEITSEVPIEVEGFEPPHEEEAPVCRSERPHRAPNRLCLNVEVEEHNLGDLNEPTNYKATMLDPKSNKWLDAMNAEMQSMKDNQVWFLIDLPPNAKGFTQTYEVNYEETFSLVADTRAIRILIAIIAFYDYEIWKIDVKTAFLNGYLDEDIYMMQPEGFIDPKHPRKTAVKTILKYLRNTKDMFLVYGGNPKAELRVDCYCDVGLEIDRDDIKSQTGYIFILNGGAVDWKSSKQSTTTMSAIEAEYITASEAGIEVVWIRKFISGLEDDKNATNPPQVPPTSQAPHTLSTIKLPILKKGNSPVQISSDTHGQIRVLPPKTAEEILARERERKARTTLLMAITKDHLAKFHKMTNAKEMWEAIKSKFSGNDESKKMQKYILKQQFEGFFVSNSEGLHKGYDRTKPGVDTLSFDDIYNNLKVFESDVKVSTTSFSSTQNVAFVSSESHNSTNEVSTAYGVFTGLQLDHEDLEQVDEFDLEEIDLKWQVAMISTRLKKFYKKTWRKLHFDAKEPVGFDKTKVECFNCHNTGHFTKECKSKGNQESRRRDAGNIRYKARDNRRRPAKQDEHKAMVTIDGEGVDWTGHAEDDIKDYALMAFNSSNSGSDTEAEAQLVRHKKNQLAYAEKISESDAKNNDIASCESNTSVETLESVPTPVESKPKVVSEPKVWYDAPIIKEYESKIDDEYVFKATVEQEKPIFSFINTVKHVKPPRQTVKDQDTCSQNPKVPKRD</sequence>
<accession>A0A699HZT5</accession>
<name>A0A699HZT5_TANCI</name>
<gene>
    <name evidence="6" type="ORF">Tci_444598</name>
</gene>
<dbReference type="Pfam" id="PF13976">
    <property type="entry name" value="gag_pre-integrs"/>
    <property type="match status" value="1"/>
</dbReference>
<dbReference type="GO" id="GO:0003676">
    <property type="term" value="F:nucleic acid binding"/>
    <property type="evidence" value="ECO:0007669"/>
    <property type="project" value="InterPro"/>
</dbReference>
<evidence type="ECO:0000256" key="1">
    <source>
        <dbReference type="ARBA" id="ARBA00022723"/>
    </source>
</evidence>
<keyword evidence="1" id="KW-0479">Metal-binding</keyword>
<dbReference type="SMART" id="SM00343">
    <property type="entry name" value="ZnF_C2HC"/>
    <property type="match status" value="2"/>
</dbReference>
<dbReference type="InterPro" id="IPR013103">
    <property type="entry name" value="RVT_2"/>
</dbReference>
<evidence type="ECO:0000256" key="2">
    <source>
        <dbReference type="ARBA" id="ARBA00022801"/>
    </source>
</evidence>
<dbReference type="InterPro" id="IPR012337">
    <property type="entry name" value="RNaseH-like_sf"/>
</dbReference>
<keyword evidence="3" id="KW-0863">Zinc-finger</keyword>
<organism evidence="6">
    <name type="scientific">Tanacetum cinerariifolium</name>
    <name type="common">Dalmatian daisy</name>
    <name type="synonym">Chrysanthemum cinerariifolium</name>
    <dbReference type="NCBI Taxonomy" id="118510"/>
    <lineage>
        <taxon>Eukaryota</taxon>
        <taxon>Viridiplantae</taxon>
        <taxon>Streptophyta</taxon>
        <taxon>Embryophyta</taxon>
        <taxon>Tracheophyta</taxon>
        <taxon>Spermatophyta</taxon>
        <taxon>Magnoliopsida</taxon>
        <taxon>eudicotyledons</taxon>
        <taxon>Gunneridae</taxon>
        <taxon>Pentapetalae</taxon>
        <taxon>asterids</taxon>
        <taxon>campanulids</taxon>
        <taxon>Asterales</taxon>
        <taxon>Asteraceae</taxon>
        <taxon>Asteroideae</taxon>
        <taxon>Anthemideae</taxon>
        <taxon>Anthemidinae</taxon>
        <taxon>Tanacetum</taxon>
    </lineage>
</organism>